<accession>A0A833N369</accession>
<gene>
    <name evidence="2" type="ORF">F8B43_1870</name>
</gene>
<feature type="region of interest" description="Disordered" evidence="1">
    <location>
        <begin position="19"/>
        <end position="57"/>
    </location>
</feature>
<sequence length="291" mass="31650">MSAKPAQTVAELADRIAASRAAAPARPERQFRHAVRGEEARQGRRGNGGPDLDEPEPRMLRHGAAEVMRVATAMFGRRWKAELAEALGEHDRQIRRWASGESAPDARARTWLLAEARRHRAELDAAIVALAHLEPIPPAPADPEPEPEPEVTLAPGVDPDDAAWFLAGLARALPPGRPTFVREVLSARRPPRGRHWTAEVRVFDGARHTLDCDRGADLQGNAVGLAWIPGEGITSRQPCILWDDETGWLRGADFVRGSQPRPAPAAPARPDADPRQVDIEDLLADAGLLGN</sequence>
<dbReference type="RefSeq" id="WP_152276774.1">
    <property type="nucleotide sequence ID" value="NZ_WEKV01000009.1"/>
</dbReference>
<organism evidence="2 3">
    <name type="scientific">Methylorubrum populi</name>
    <dbReference type="NCBI Taxonomy" id="223967"/>
    <lineage>
        <taxon>Bacteria</taxon>
        <taxon>Pseudomonadati</taxon>
        <taxon>Pseudomonadota</taxon>
        <taxon>Alphaproteobacteria</taxon>
        <taxon>Hyphomicrobiales</taxon>
        <taxon>Methylobacteriaceae</taxon>
        <taxon>Methylorubrum</taxon>
    </lineage>
</organism>
<dbReference type="Proteomes" id="UP000469949">
    <property type="component" value="Unassembled WGS sequence"/>
</dbReference>
<evidence type="ECO:0000313" key="3">
    <source>
        <dbReference type="Proteomes" id="UP000469949"/>
    </source>
</evidence>
<evidence type="ECO:0000313" key="2">
    <source>
        <dbReference type="EMBL" id="KAB7785369.1"/>
    </source>
</evidence>
<dbReference type="EMBL" id="WEKV01000009">
    <property type="protein sequence ID" value="KAB7785369.1"/>
    <property type="molecule type" value="Genomic_DNA"/>
</dbReference>
<feature type="compositionally biased region" description="Basic and acidic residues" evidence="1">
    <location>
        <begin position="26"/>
        <end position="42"/>
    </location>
</feature>
<protein>
    <submittedName>
        <fullName evidence="2">Uncharacterized protein</fullName>
    </submittedName>
</protein>
<evidence type="ECO:0000256" key="1">
    <source>
        <dbReference type="SAM" id="MobiDB-lite"/>
    </source>
</evidence>
<dbReference type="AlphaFoldDB" id="A0A833N369"/>
<comment type="caution">
    <text evidence="2">The sequence shown here is derived from an EMBL/GenBank/DDBJ whole genome shotgun (WGS) entry which is preliminary data.</text>
</comment>
<name>A0A833N369_9HYPH</name>
<proteinExistence type="predicted"/>
<reference evidence="2 3" key="1">
    <citation type="submission" date="2019-10" db="EMBL/GenBank/DDBJ databases">
        <title>Draft Genome Sequence of the Caffeine Degrading Methylotroph Methylorubrum populi PINKEL.</title>
        <authorList>
            <person name="Dawson S.C."/>
            <person name="Zhang X."/>
            <person name="Wright M.E."/>
            <person name="Sharma G."/>
            <person name="Langner J.T."/>
            <person name="Ditty J.L."/>
            <person name="Subuyuj G.A."/>
        </authorList>
    </citation>
    <scope>NUCLEOTIDE SEQUENCE [LARGE SCALE GENOMIC DNA]</scope>
    <source>
        <strain evidence="2 3">Pinkel</strain>
    </source>
</reference>
<feature type="region of interest" description="Disordered" evidence="1">
    <location>
        <begin position="256"/>
        <end position="276"/>
    </location>
</feature>